<evidence type="ECO:0000313" key="3">
    <source>
        <dbReference type="Proteomes" id="UP000184245"/>
    </source>
</evidence>
<evidence type="ECO:0000313" key="2">
    <source>
        <dbReference type="EMBL" id="SHF10966.1"/>
    </source>
</evidence>
<keyword evidence="3" id="KW-1185">Reference proteome</keyword>
<dbReference type="OrthoDB" id="9780425at2"/>
<dbReference type="InterPro" id="IPR038071">
    <property type="entry name" value="UROD/MetE-like_sf"/>
</dbReference>
<dbReference type="PANTHER" id="PTHR47099:SF1">
    <property type="entry name" value="METHYLCOBAMIDE:COM METHYLTRANSFERASE MTBA"/>
    <property type="match status" value="1"/>
</dbReference>
<organism evidence="2 3">
    <name type="scientific">Lactonifactor longoviformis DSM 17459</name>
    <dbReference type="NCBI Taxonomy" id="1122155"/>
    <lineage>
        <taxon>Bacteria</taxon>
        <taxon>Bacillati</taxon>
        <taxon>Bacillota</taxon>
        <taxon>Clostridia</taxon>
        <taxon>Eubacteriales</taxon>
        <taxon>Clostridiaceae</taxon>
        <taxon>Lactonifactor</taxon>
    </lineage>
</organism>
<dbReference type="PANTHER" id="PTHR47099">
    <property type="entry name" value="METHYLCOBAMIDE:COM METHYLTRANSFERASE MTBA"/>
    <property type="match status" value="1"/>
</dbReference>
<accession>A0A1M4Z067</accession>
<reference evidence="2 3" key="1">
    <citation type="submission" date="2016-11" db="EMBL/GenBank/DDBJ databases">
        <authorList>
            <person name="Jaros S."/>
            <person name="Januszkiewicz K."/>
            <person name="Wedrychowicz H."/>
        </authorList>
    </citation>
    <scope>NUCLEOTIDE SEQUENCE [LARGE SCALE GENOMIC DNA]</scope>
    <source>
        <strain evidence="2 3">DSM 17459</strain>
    </source>
</reference>
<sequence>MKSNERIDRLAAQLHEQVMNSGERMTPLERFNCVNVHHAKPDRLMAWAFYREYPRYLVDYKVRDLETDYLKECESMLAGLVEFGFDTIWTNVDLYSVTPEIMGVDIDMIEDAVSVPKAAVLKKPEDLKLLKAINPETDGRLPVVLDTVALLREKIGDIYPIIGHLSGPISLACCLRGASKFVVDMKRRPDFVRELLDYCADVTITIGKALLDRGAVGISMADATGSPSLCSPKQYNELFMPAYMKIQKALACMTPPGVRWHSQSGIDEVADIEKFVTESCEAGNTVFHVATPWALNCDIKRILDILKSYGACLWFGIAPAAFANLTEDEMETLVKEYIDTYARGYEGYFLMGPNMLNDTSKPELVKAWMHAMKKYGKC</sequence>
<feature type="domain" description="Uroporphyrinogen decarboxylase (URO-D)" evidence="1">
    <location>
        <begin position="39"/>
        <end position="375"/>
    </location>
</feature>
<dbReference type="InterPro" id="IPR052024">
    <property type="entry name" value="Methanogen_methyltrans"/>
</dbReference>
<dbReference type="AlphaFoldDB" id="A0A1M4Z067"/>
<dbReference type="RefSeq" id="WP_072852329.1">
    <property type="nucleotide sequence ID" value="NZ_FQVI01000013.1"/>
</dbReference>
<dbReference type="EMBL" id="FQVI01000013">
    <property type="protein sequence ID" value="SHF10966.1"/>
    <property type="molecule type" value="Genomic_DNA"/>
</dbReference>
<protein>
    <submittedName>
        <fullName evidence="2">Uroporphyrinogen-III decarboxylase</fullName>
    </submittedName>
</protein>
<name>A0A1M4Z067_9CLOT</name>
<dbReference type="SUPFAM" id="SSF51726">
    <property type="entry name" value="UROD/MetE-like"/>
    <property type="match status" value="1"/>
</dbReference>
<dbReference type="GO" id="GO:0006779">
    <property type="term" value="P:porphyrin-containing compound biosynthetic process"/>
    <property type="evidence" value="ECO:0007669"/>
    <property type="project" value="InterPro"/>
</dbReference>
<dbReference type="Pfam" id="PF01208">
    <property type="entry name" value="URO-D"/>
    <property type="match status" value="1"/>
</dbReference>
<dbReference type="Gene3D" id="3.20.20.210">
    <property type="match status" value="1"/>
</dbReference>
<dbReference type="InterPro" id="IPR000257">
    <property type="entry name" value="Uroporphyrinogen_deCOase"/>
</dbReference>
<dbReference type="Proteomes" id="UP000184245">
    <property type="component" value="Unassembled WGS sequence"/>
</dbReference>
<dbReference type="GO" id="GO:0004853">
    <property type="term" value="F:uroporphyrinogen decarboxylase activity"/>
    <property type="evidence" value="ECO:0007669"/>
    <property type="project" value="InterPro"/>
</dbReference>
<dbReference type="STRING" id="1122155.SAMN02745158_02553"/>
<proteinExistence type="predicted"/>
<evidence type="ECO:0000259" key="1">
    <source>
        <dbReference type="Pfam" id="PF01208"/>
    </source>
</evidence>
<gene>
    <name evidence="2" type="ORF">SAMN02745158_02553</name>
</gene>